<dbReference type="EC" id="2.4.1.-" evidence="2"/>
<dbReference type="SUPFAM" id="SSF50370">
    <property type="entry name" value="Ricin B-like lectins"/>
    <property type="match status" value="1"/>
</dbReference>
<dbReference type="GO" id="GO:0000139">
    <property type="term" value="C:Golgi membrane"/>
    <property type="evidence" value="ECO:0007669"/>
    <property type="project" value="UniProtKB-SubCell"/>
</dbReference>
<proteinExistence type="inferred from homology"/>
<dbReference type="Pfam" id="PF00535">
    <property type="entry name" value="Glycos_transf_2"/>
    <property type="match status" value="1"/>
</dbReference>
<dbReference type="InterPro" id="IPR035992">
    <property type="entry name" value="Ricin_B-like_lectins"/>
</dbReference>
<dbReference type="PANTHER" id="PTHR11675">
    <property type="entry name" value="N-ACETYLGALACTOSAMINYLTRANSFERASE"/>
    <property type="match status" value="1"/>
</dbReference>
<dbReference type="SUPFAM" id="SSF53448">
    <property type="entry name" value="Nucleotide-diphospho-sugar transferases"/>
    <property type="match status" value="1"/>
</dbReference>
<dbReference type="InterPro" id="IPR029044">
    <property type="entry name" value="Nucleotide-diphossugar_trans"/>
</dbReference>
<comment type="cofactor">
    <cofactor evidence="2">
        <name>Mn(2+)</name>
        <dbReference type="ChEBI" id="CHEBI:29035"/>
    </cofactor>
</comment>
<feature type="transmembrane region" description="Helical" evidence="2">
    <location>
        <begin position="7"/>
        <end position="24"/>
    </location>
</feature>
<dbReference type="GO" id="GO:0004653">
    <property type="term" value="F:polypeptide N-acetylgalactosaminyltransferase activity"/>
    <property type="evidence" value="ECO:0007669"/>
    <property type="project" value="TreeGrafter"/>
</dbReference>
<dbReference type="InterPro" id="IPR001173">
    <property type="entry name" value="Glyco_trans_2-like"/>
</dbReference>
<dbReference type="EMBL" id="VXIV02001963">
    <property type="protein sequence ID" value="KAF6028322.1"/>
    <property type="molecule type" value="Genomic_DNA"/>
</dbReference>
<keyword evidence="2" id="KW-0333">Golgi apparatus</keyword>
<evidence type="ECO:0000256" key="2">
    <source>
        <dbReference type="RuleBase" id="RU361242"/>
    </source>
</evidence>
<keyword evidence="2" id="KW-0464">Manganese</keyword>
<evidence type="ECO:0000259" key="3">
    <source>
        <dbReference type="Pfam" id="PF00535"/>
    </source>
</evidence>
<dbReference type="Gene3D" id="2.80.10.50">
    <property type="match status" value="1"/>
</dbReference>
<dbReference type="Gene3D" id="3.90.550.10">
    <property type="entry name" value="Spore Coat Polysaccharide Biosynthesis Protein SpsA, Chain A"/>
    <property type="match status" value="1"/>
</dbReference>
<comment type="similarity">
    <text evidence="2">Belongs to the glycosyltransferase 2 family. GalNAc-T subfamily.</text>
</comment>
<dbReference type="PANTHER" id="PTHR11675:SF126">
    <property type="entry name" value="RICIN B LECTIN DOMAIN-CONTAINING PROTEIN"/>
    <property type="match status" value="1"/>
</dbReference>
<keyword evidence="2" id="KW-0430">Lectin</keyword>
<sequence>MRMRKDAKFYVVAIILVALIYLAIKGTSSKHDFRKAAKSKLQLTSEQKAPPSSCDHHELTAEDVKVSIVVSTKANEDAVITQTVNSVLAHTDPSLLLEVLIAVDKMVTKDRLQLLTQEFAEYSPLVTIMHGQTGDRLKNKFVVGHSAKGNVIVFIDDTVVVTENYLNPLLETLKDHPEGIAVPSYDYFTEMTASVEKTWSLMKWVFGWRLDIEAYELSFQEIANRQQDISMPSMVFDSSAFAIYKTYLEKLGSIKHDMRYAGSTDLSFATWLCGGGAYVVPCSRVAKVQSASTSMPGENKMKHMVAERYFTEKYLRLFRQVNPAPVSLTKEENNHLTIEKNFQKKCHRDFDWYMKTIVKEDVFVPSDEAVAYGYFNSKSGHVCFRQTPAMIFLGYYGCKMHSRGKMFEYLKSGQLRSGNDCITNGGKGGSYMVTDTCDYNKSSFKWITNKHRQFRSAANQCISHATDPYKENNERQVLMFTKCAEESNPSSFQWQLWNSFIWLDGV</sequence>
<organism evidence="4 5">
    <name type="scientific">Bugula neritina</name>
    <name type="common">Brown bryozoan</name>
    <name type="synonym">Sertularia neritina</name>
    <dbReference type="NCBI Taxonomy" id="10212"/>
    <lineage>
        <taxon>Eukaryota</taxon>
        <taxon>Metazoa</taxon>
        <taxon>Spiralia</taxon>
        <taxon>Lophotrochozoa</taxon>
        <taxon>Bryozoa</taxon>
        <taxon>Gymnolaemata</taxon>
        <taxon>Cheilostomatida</taxon>
        <taxon>Flustrina</taxon>
        <taxon>Buguloidea</taxon>
        <taxon>Bugulidae</taxon>
        <taxon>Bugula</taxon>
    </lineage>
</organism>
<evidence type="ECO:0000256" key="1">
    <source>
        <dbReference type="ARBA" id="ARBA00023157"/>
    </source>
</evidence>
<name>A0A7J7JPP4_BUGNE</name>
<gene>
    <name evidence="4" type="ORF">EB796_013373</name>
</gene>
<keyword evidence="1 2" id="KW-1015">Disulfide bond</keyword>
<dbReference type="GO" id="GO:0006493">
    <property type="term" value="P:protein O-linked glycosylation"/>
    <property type="evidence" value="ECO:0007669"/>
    <property type="project" value="TreeGrafter"/>
</dbReference>
<reference evidence="4" key="1">
    <citation type="submission" date="2020-06" db="EMBL/GenBank/DDBJ databases">
        <title>Draft genome of Bugula neritina, a colonial animal packing powerful symbionts and potential medicines.</title>
        <authorList>
            <person name="Rayko M."/>
        </authorList>
    </citation>
    <scope>NUCLEOTIDE SEQUENCE [LARGE SCALE GENOMIC DNA]</scope>
    <source>
        <strain evidence="4">Kwan_BN1</strain>
    </source>
</reference>
<keyword evidence="2" id="KW-0472">Membrane</keyword>
<comment type="subcellular location">
    <subcellularLocation>
        <location evidence="2">Golgi apparatus membrane</location>
        <topology evidence="2">Single-pass type II membrane protein</topology>
    </subcellularLocation>
</comment>
<evidence type="ECO:0000313" key="4">
    <source>
        <dbReference type="EMBL" id="KAF6028322.1"/>
    </source>
</evidence>
<feature type="domain" description="Glycosyltransferase 2-like" evidence="3">
    <location>
        <begin position="67"/>
        <end position="214"/>
    </location>
</feature>
<comment type="pathway">
    <text evidence="2">Protein modification; protein glycosylation.</text>
</comment>
<keyword evidence="2" id="KW-0808">Transferase</keyword>
<evidence type="ECO:0000313" key="5">
    <source>
        <dbReference type="Proteomes" id="UP000593567"/>
    </source>
</evidence>
<dbReference type="GO" id="GO:0030246">
    <property type="term" value="F:carbohydrate binding"/>
    <property type="evidence" value="ECO:0007669"/>
    <property type="project" value="UniProtKB-KW"/>
</dbReference>
<accession>A0A7J7JPP4</accession>
<keyword evidence="2" id="KW-0328">Glycosyltransferase</keyword>
<dbReference type="AlphaFoldDB" id="A0A7J7JPP4"/>
<keyword evidence="5" id="KW-1185">Reference proteome</keyword>
<protein>
    <recommendedName>
        <fullName evidence="2">Polypeptide N-acetylgalactosaminyltransferase</fullName>
        <ecNumber evidence="2">2.4.1.-</ecNumber>
    </recommendedName>
    <alternativeName>
        <fullName evidence="2">Protein-UDP acetylgalactosaminyltransferase</fullName>
    </alternativeName>
</protein>
<comment type="caution">
    <text evidence="4">The sequence shown here is derived from an EMBL/GenBank/DDBJ whole genome shotgun (WGS) entry which is preliminary data.</text>
</comment>
<keyword evidence="2" id="KW-1133">Transmembrane helix</keyword>
<keyword evidence="2" id="KW-0812">Transmembrane</keyword>
<dbReference type="Proteomes" id="UP000593567">
    <property type="component" value="Unassembled WGS sequence"/>
</dbReference>
<dbReference type="UniPathway" id="UPA00378"/>